<proteinExistence type="predicted"/>
<evidence type="ECO:0000313" key="2">
    <source>
        <dbReference type="Proteomes" id="UP000001542"/>
    </source>
</evidence>
<dbReference type="GO" id="GO:0016791">
    <property type="term" value="F:phosphatase activity"/>
    <property type="evidence" value="ECO:0000318"/>
    <property type="project" value="GO_Central"/>
</dbReference>
<dbReference type="AlphaFoldDB" id="A2FP64"/>
<dbReference type="InterPro" id="IPR041492">
    <property type="entry name" value="HAD_2"/>
</dbReference>
<dbReference type="KEGG" id="tva:4751017"/>
<dbReference type="Proteomes" id="UP000001542">
    <property type="component" value="Unassembled WGS sequence"/>
</dbReference>
<dbReference type="Pfam" id="PF13419">
    <property type="entry name" value="HAD_2"/>
    <property type="match status" value="1"/>
</dbReference>
<name>A2FP64_TRIV3</name>
<dbReference type="PANTHER" id="PTHR18901:SF38">
    <property type="entry name" value="PSEUDOURIDINE-5'-PHOSPHATASE"/>
    <property type="match status" value="1"/>
</dbReference>
<organism evidence="1 2">
    <name type="scientific">Trichomonas vaginalis (strain ATCC PRA-98 / G3)</name>
    <dbReference type="NCBI Taxonomy" id="412133"/>
    <lineage>
        <taxon>Eukaryota</taxon>
        <taxon>Metamonada</taxon>
        <taxon>Parabasalia</taxon>
        <taxon>Trichomonadida</taxon>
        <taxon>Trichomonadidae</taxon>
        <taxon>Trichomonas</taxon>
    </lineage>
</organism>
<dbReference type="InterPro" id="IPR023198">
    <property type="entry name" value="PGP-like_dom2"/>
</dbReference>
<dbReference type="InterPro" id="IPR006439">
    <property type="entry name" value="HAD-SF_hydro_IA"/>
</dbReference>
<dbReference type="STRING" id="5722.A2FP64"/>
<dbReference type="SFLD" id="SFLDG01129">
    <property type="entry name" value="C1.5:_HAD__Beta-PGM__Phosphata"/>
    <property type="match status" value="1"/>
</dbReference>
<dbReference type="InterPro" id="IPR036412">
    <property type="entry name" value="HAD-like_sf"/>
</dbReference>
<dbReference type="SFLD" id="SFLDS00003">
    <property type="entry name" value="Haloacid_Dehalogenase"/>
    <property type="match status" value="1"/>
</dbReference>
<dbReference type="eggNOG" id="KOG2914">
    <property type="taxonomic scope" value="Eukaryota"/>
</dbReference>
<dbReference type="Gene3D" id="3.40.50.1000">
    <property type="entry name" value="HAD superfamily/HAD-like"/>
    <property type="match status" value="1"/>
</dbReference>
<dbReference type="RefSeq" id="XP_001306229.1">
    <property type="nucleotide sequence ID" value="XM_001306228.1"/>
</dbReference>
<dbReference type="SUPFAM" id="SSF56784">
    <property type="entry name" value="HAD-like"/>
    <property type="match status" value="1"/>
</dbReference>
<dbReference type="PANTHER" id="PTHR18901">
    <property type="entry name" value="2-DEOXYGLUCOSE-6-PHOSPHATE PHOSPHATASE 2"/>
    <property type="match status" value="1"/>
</dbReference>
<dbReference type="InterPro" id="IPR023214">
    <property type="entry name" value="HAD_sf"/>
</dbReference>
<dbReference type="InParanoid" id="A2FP64"/>
<accession>A2FP64</accession>
<keyword evidence="1" id="KW-0378">Hydrolase</keyword>
<reference evidence="1" key="1">
    <citation type="submission" date="2006-10" db="EMBL/GenBank/DDBJ databases">
        <authorList>
            <person name="Amadeo P."/>
            <person name="Zhao Q."/>
            <person name="Wortman J."/>
            <person name="Fraser-Liggett C."/>
            <person name="Carlton J."/>
        </authorList>
    </citation>
    <scope>NUCLEOTIDE SEQUENCE</scope>
    <source>
        <strain evidence="1">G3</strain>
    </source>
</reference>
<protein>
    <submittedName>
        <fullName evidence="1">Haloacid dehalogenase-like hydrolase family protein</fullName>
    </submittedName>
</protein>
<evidence type="ECO:0000313" key="1">
    <source>
        <dbReference type="EMBL" id="EAX93299.1"/>
    </source>
</evidence>
<reference evidence="1" key="2">
    <citation type="journal article" date="2007" name="Science">
        <title>Draft genome sequence of the sexually transmitted pathogen Trichomonas vaginalis.</title>
        <authorList>
            <person name="Carlton J.M."/>
            <person name="Hirt R.P."/>
            <person name="Silva J.C."/>
            <person name="Delcher A.L."/>
            <person name="Schatz M."/>
            <person name="Zhao Q."/>
            <person name="Wortman J.R."/>
            <person name="Bidwell S.L."/>
            <person name="Alsmark U.C.M."/>
            <person name="Besteiro S."/>
            <person name="Sicheritz-Ponten T."/>
            <person name="Noel C.J."/>
            <person name="Dacks J.B."/>
            <person name="Foster P.G."/>
            <person name="Simillion C."/>
            <person name="Van de Peer Y."/>
            <person name="Miranda-Saavedra D."/>
            <person name="Barton G.J."/>
            <person name="Westrop G.D."/>
            <person name="Mueller S."/>
            <person name="Dessi D."/>
            <person name="Fiori P.L."/>
            <person name="Ren Q."/>
            <person name="Paulsen I."/>
            <person name="Zhang H."/>
            <person name="Bastida-Corcuera F.D."/>
            <person name="Simoes-Barbosa A."/>
            <person name="Brown M.T."/>
            <person name="Hayes R.D."/>
            <person name="Mukherjee M."/>
            <person name="Okumura C.Y."/>
            <person name="Schneider R."/>
            <person name="Smith A.J."/>
            <person name="Vanacova S."/>
            <person name="Villalvazo M."/>
            <person name="Haas B.J."/>
            <person name="Pertea M."/>
            <person name="Feldblyum T.V."/>
            <person name="Utterback T.R."/>
            <person name="Shu C.L."/>
            <person name="Osoegawa K."/>
            <person name="de Jong P.J."/>
            <person name="Hrdy I."/>
            <person name="Horvathova L."/>
            <person name="Zubacova Z."/>
            <person name="Dolezal P."/>
            <person name="Malik S.B."/>
            <person name="Logsdon J.M. Jr."/>
            <person name="Henze K."/>
            <person name="Gupta A."/>
            <person name="Wang C.C."/>
            <person name="Dunne R.L."/>
            <person name="Upcroft J.A."/>
            <person name="Upcroft P."/>
            <person name="White O."/>
            <person name="Salzberg S.L."/>
            <person name="Tang P."/>
            <person name="Chiu C.-H."/>
            <person name="Lee Y.-S."/>
            <person name="Embley T.M."/>
            <person name="Coombs G.H."/>
            <person name="Mottram J.C."/>
            <person name="Tachezy J."/>
            <person name="Fraser-Liggett C.M."/>
            <person name="Johnson P.J."/>
        </authorList>
    </citation>
    <scope>NUCLEOTIDE SEQUENCE [LARGE SCALE GENOMIC DNA]</scope>
    <source>
        <strain evidence="1">G3</strain>
    </source>
</reference>
<dbReference type="SMR" id="A2FP64"/>
<gene>
    <name evidence="1" type="ORF">TVAG_277040</name>
</gene>
<dbReference type="Gene3D" id="1.10.150.240">
    <property type="entry name" value="Putative phosphatase, domain 2"/>
    <property type="match status" value="1"/>
</dbReference>
<dbReference type="VEuPathDB" id="TrichDB:TVAGG3_0154710"/>
<dbReference type="NCBIfam" id="TIGR01509">
    <property type="entry name" value="HAD-SF-IA-v3"/>
    <property type="match status" value="1"/>
</dbReference>
<sequence length="218" mass="24675">MIKSVILDADGCIINWKLVNASIHFQVTGHRPSIDLRNKILGKNPYDAWTIIRDHYKLEESVESLLKRRNEIINKLYPKMDLYPGVSKLLDFLKDRSIPYAITSSVSDADTRLKLSGYPNIINNAKAITCADKSMPRKPDPSIYHKCLNETSFKSSQTLIIEDSVSGIVAAAKAGCKTLFVCNPTYITADQMFEKFNTKPDFKCETLKDIDYVSIFNE</sequence>
<dbReference type="OrthoDB" id="40579at2759"/>
<keyword evidence="2" id="KW-1185">Reference proteome</keyword>
<dbReference type="VEuPathDB" id="TrichDB:TVAG_277040"/>
<dbReference type="EMBL" id="DS113920">
    <property type="protein sequence ID" value="EAX93299.1"/>
    <property type="molecule type" value="Genomic_DNA"/>
</dbReference>